<proteinExistence type="predicted"/>
<keyword evidence="3" id="KW-1185">Reference proteome</keyword>
<organism evidence="2 3">
    <name type="scientific">Tagetes erecta</name>
    <name type="common">African marigold</name>
    <dbReference type="NCBI Taxonomy" id="13708"/>
    <lineage>
        <taxon>Eukaryota</taxon>
        <taxon>Viridiplantae</taxon>
        <taxon>Streptophyta</taxon>
        <taxon>Embryophyta</taxon>
        <taxon>Tracheophyta</taxon>
        <taxon>Spermatophyta</taxon>
        <taxon>Magnoliopsida</taxon>
        <taxon>eudicotyledons</taxon>
        <taxon>Gunneridae</taxon>
        <taxon>Pentapetalae</taxon>
        <taxon>asterids</taxon>
        <taxon>campanulids</taxon>
        <taxon>Asterales</taxon>
        <taxon>Asteraceae</taxon>
        <taxon>Asteroideae</taxon>
        <taxon>Heliantheae alliance</taxon>
        <taxon>Tageteae</taxon>
        <taxon>Tagetes</taxon>
    </lineage>
</organism>
<evidence type="ECO:0000256" key="1">
    <source>
        <dbReference type="SAM" id="MobiDB-lite"/>
    </source>
</evidence>
<accession>A0AAD8L0G3</accession>
<protein>
    <submittedName>
        <fullName evidence="2">Uncharacterized protein</fullName>
    </submittedName>
</protein>
<evidence type="ECO:0000313" key="2">
    <source>
        <dbReference type="EMBL" id="KAK1431949.1"/>
    </source>
</evidence>
<dbReference type="AlphaFoldDB" id="A0AAD8L0G3"/>
<feature type="compositionally biased region" description="Basic and acidic residues" evidence="1">
    <location>
        <begin position="244"/>
        <end position="262"/>
    </location>
</feature>
<dbReference type="EMBL" id="JAUHHV010000002">
    <property type="protein sequence ID" value="KAK1431949.1"/>
    <property type="molecule type" value="Genomic_DNA"/>
</dbReference>
<sequence>MGEDILLTAKSIARMLRMERDVGSPILLSLEDVHAGFLEMGYEGTDYLDQREIKKTFLSKEWRFIAHVIIVCLDHRKVGTDGLNFEWAPAMLNLCRGDKANIPQMIFEYMLENISAERKDRWLLYPRFIQIFIDELKPGLQKLGDPLVLTKMNVRIFADCSTPRHDVSGKITYLFRNMYTDDRWDYIEKLKISEEKRFDELRDKIKDDIKKRKKFLGKRTVPFEEQIDEIEAEIAKSKGKNKRKVADAADTDVSRRKGKEPEVSETVPKTFKPEKKGFAGLDEDVIRGVNTSLANELSMIKTKLINAKERERHKESEMDDLRRIVLDQQVLIKKLLTELNEVKKEVKIGNVETEDEINEMVNIGKYSTLKEMVQVAKSRKEFAGFSGAGASGMGKEAEITDDFCLNIDTDLIGEEVVVDKEKKAEMKIVDEEEEEVQLIDYDSEPEFYEVDEKEMVYVAQRSGAEGDVFELDKSDWFKKVDEPEYVTPLFQNLDNPTPKDTDNMIFSWKYNMELRNFMIKRRGGGITYIGNRKHFKTLPKWDLRRFAVLPLINADLSDRAKLLEEEIQAGLKDNFVGFGYNKLEMKRSKKNLEWVTGKGKIVLKMKPIKTVLRVRVPDPSPSRLLDFEKWLYDNQTGEAVIRVKDGSEWRLFDPMEVFGFSDEDLKILCENPIRVGAGADTRKEATLFERVANRALGNQSRIEGTYRKDSKTSRA</sequence>
<gene>
    <name evidence="2" type="ORF">QVD17_08767</name>
</gene>
<dbReference type="Proteomes" id="UP001229421">
    <property type="component" value="Unassembled WGS sequence"/>
</dbReference>
<reference evidence="2" key="1">
    <citation type="journal article" date="2023" name="bioRxiv">
        <title>Improved chromosome-level genome assembly for marigold (Tagetes erecta).</title>
        <authorList>
            <person name="Jiang F."/>
            <person name="Yuan L."/>
            <person name="Wang S."/>
            <person name="Wang H."/>
            <person name="Xu D."/>
            <person name="Wang A."/>
            <person name="Fan W."/>
        </authorList>
    </citation>
    <scope>NUCLEOTIDE SEQUENCE</scope>
    <source>
        <strain evidence="2">WSJ</strain>
        <tissue evidence="2">Leaf</tissue>
    </source>
</reference>
<feature type="region of interest" description="Disordered" evidence="1">
    <location>
        <begin position="241"/>
        <end position="267"/>
    </location>
</feature>
<name>A0AAD8L0G3_TARER</name>
<comment type="caution">
    <text evidence="2">The sequence shown here is derived from an EMBL/GenBank/DDBJ whole genome shotgun (WGS) entry which is preliminary data.</text>
</comment>
<evidence type="ECO:0000313" key="3">
    <source>
        <dbReference type="Proteomes" id="UP001229421"/>
    </source>
</evidence>